<protein>
    <submittedName>
        <fullName evidence="1">Uncharacterized protein</fullName>
    </submittedName>
</protein>
<proteinExistence type="predicted"/>
<name>A0A8A1LNS5_AJEC8</name>
<reference evidence="1" key="1">
    <citation type="submission" date="2021-01" db="EMBL/GenBank/DDBJ databases">
        <title>Chromosome-level genome assembly of a human fungal pathogen reveals clustering of transcriptionally co-regulated genes.</title>
        <authorList>
            <person name="Voorhies M."/>
            <person name="Cohen S."/>
            <person name="Shea T.P."/>
            <person name="Petrus S."/>
            <person name="Munoz J.F."/>
            <person name="Poplawski S."/>
            <person name="Goldman W.E."/>
            <person name="Michael T."/>
            <person name="Cuomo C.A."/>
            <person name="Sil A."/>
            <person name="Beyhan S."/>
        </authorList>
    </citation>
    <scope>NUCLEOTIDE SEQUENCE</scope>
    <source>
        <strain evidence="1">H88</strain>
    </source>
</reference>
<dbReference type="EMBL" id="CP069104">
    <property type="protein sequence ID" value="QSS54104.1"/>
    <property type="molecule type" value="Genomic_DNA"/>
</dbReference>
<sequence>MREVPGTYCRLQETCQTESVQPYFAGKTQKLEEGHLAMPAVNNGWTHRYKNPVLGGLQRICKSISTMPSAINPLSRRRDNWRTGSSALDRMKAAFQQSLSKMVRYCPSCAFSGQVNMRQWGESTPLKKILGLPIKVFP</sequence>
<dbReference type="Proteomes" id="UP000663419">
    <property type="component" value="Chromosome 3"/>
</dbReference>
<dbReference type="VEuPathDB" id="FungiDB:I7I53_01566"/>
<evidence type="ECO:0000313" key="2">
    <source>
        <dbReference type="Proteomes" id="UP000663419"/>
    </source>
</evidence>
<accession>A0A8A1LNS5</accession>
<evidence type="ECO:0000313" key="1">
    <source>
        <dbReference type="EMBL" id="QSS54104.1"/>
    </source>
</evidence>
<dbReference type="AlphaFoldDB" id="A0A8A1LNS5"/>
<organism evidence="1 2">
    <name type="scientific">Ajellomyces capsulatus (strain H88)</name>
    <name type="common">Darling's disease fungus</name>
    <name type="synonym">Histoplasma capsulatum</name>
    <dbReference type="NCBI Taxonomy" id="544711"/>
    <lineage>
        <taxon>Eukaryota</taxon>
        <taxon>Fungi</taxon>
        <taxon>Dikarya</taxon>
        <taxon>Ascomycota</taxon>
        <taxon>Pezizomycotina</taxon>
        <taxon>Eurotiomycetes</taxon>
        <taxon>Eurotiomycetidae</taxon>
        <taxon>Onygenales</taxon>
        <taxon>Ajellomycetaceae</taxon>
        <taxon>Histoplasma</taxon>
    </lineage>
</organism>
<gene>
    <name evidence="1" type="ORF">I7I53_01566</name>
</gene>